<keyword evidence="9" id="KW-1185">Reference proteome</keyword>
<feature type="domain" description="Reverse transcriptase thumb" evidence="7">
    <location>
        <begin position="15"/>
        <end position="62"/>
    </location>
</feature>
<organism evidence="8 9">
    <name type="scientific">Mionectes macconnelli</name>
    <name type="common">McConnell's flycatcher</name>
    <dbReference type="NCBI Taxonomy" id="254557"/>
    <lineage>
        <taxon>Eukaryota</taxon>
        <taxon>Metazoa</taxon>
        <taxon>Chordata</taxon>
        <taxon>Craniata</taxon>
        <taxon>Vertebrata</taxon>
        <taxon>Euteleostomi</taxon>
        <taxon>Archelosauria</taxon>
        <taxon>Archosauria</taxon>
        <taxon>Dinosauria</taxon>
        <taxon>Saurischia</taxon>
        <taxon>Theropoda</taxon>
        <taxon>Coelurosauria</taxon>
        <taxon>Aves</taxon>
        <taxon>Neognathae</taxon>
        <taxon>Neoaves</taxon>
        <taxon>Telluraves</taxon>
        <taxon>Australaves</taxon>
        <taxon>Passeriformes</taxon>
        <taxon>Tyrannidae</taxon>
        <taxon>Mionectes</taxon>
    </lineage>
</organism>
<accession>A0A7K5K1J9</accession>
<dbReference type="GO" id="GO:0003964">
    <property type="term" value="F:RNA-directed DNA polymerase activity"/>
    <property type="evidence" value="ECO:0007669"/>
    <property type="project" value="UniProtKB-KW"/>
</dbReference>
<evidence type="ECO:0000256" key="6">
    <source>
        <dbReference type="ARBA" id="ARBA00022918"/>
    </source>
</evidence>
<dbReference type="Gene3D" id="3.30.70.270">
    <property type="match status" value="1"/>
</dbReference>
<keyword evidence="6" id="KW-0695">RNA-directed DNA polymerase</keyword>
<dbReference type="SUPFAM" id="SSF56672">
    <property type="entry name" value="DNA/RNA polymerases"/>
    <property type="match status" value="1"/>
</dbReference>
<dbReference type="PANTHER" id="PTHR41694">
    <property type="entry name" value="ENDOGENOUS RETROVIRUS GROUP K MEMBER POL PROTEIN"/>
    <property type="match status" value="1"/>
</dbReference>
<dbReference type="AlphaFoldDB" id="A0A7K5K1J9"/>
<feature type="non-terminal residue" evidence="8">
    <location>
        <position position="66"/>
    </location>
</feature>
<dbReference type="InterPro" id="IPR010661">
    <property type="entry name" value="RVT_thumb"/>
</dbReference>
<dbReference type="InterPro" id="IPR043502">
    <property type="entry name" value="DNA/RNA_pol_sf"/>
</dbReference>
<protein>
    <submittedName>
        <fullName evidence="8">POK18 protein</fullName>
    </submittedName>
</protein>
<comment type="caution">
    <text evidence="8">The sequence shown here is derived from an EMBL/GenBank/DDBJ whole genome shotgun (WGS) entry which is preliminary data.</text>
</comment>
<gene>
    <name evidence="8" type="primary">Ervk18_0</name>
    <name evidence="8" type="ORF">MIOMAC_R15516</name>
</gene>
<evidence type="ECO:0000256" key="5">
    <source>
        <dbReference type="ARBA" id="ARBA00022801"/>
    </source>
</evidence>
<evidence type="ECO:0000256" key="4">
    <source>
        <dbReference type="ARBA" id="ARBA00022759"/>
    </source>
</evidence>
<keyword evidence="2" id="KW-0548">Nucleotidyltransferase</keyword>
<evidence type="ECO:0000256" key="3">
    <source>
        <dbReference type="ARBA" id="ARBA00022722"/>
    </source>
</evidence>
<evidence type="ECO:0000313" key="9">
    <source>
        <dbReference type="Proteomes" id="UP000525714"/>
    </source>
</evidence>
<keyword evidence="3" id="KW-0540">Nuclease</keyword>
<dbReference type="Proteomes" id="UP000525714">
    <property type="component" value="Unassembled WGS sequence"/>
</dbReference>
<name>A0A7K5K1J9_9TYRA</name>
<keyword evidence="5" id="KW-0378">Hydrolase</keyword>
<evidence type="ECO:0000256" key="2">
    <source>
        <dbReference type="ARBA" id="ARBA00022695"/>
    </source>
</evidence>
<reference evidence="8 9" key="1">
    <citation type="submission" date="2019-09" db="EMBL/GenBank/DDBJ databases">
        <title>Bird 10,000 Genomes (B10K) Project - Family phase.</title>
        <authorList>
            <person name="Zhang G."/>
        </authorList>
    </citation>
    <scope>NUCLEOTIDE SEQUENCE [LARGE SCALE GENOMIC DNA]</scope>
    <source>
        <strain evidence="8">B10K-DU-003-16</strain>
        <tissue evidence="8">Mixed tissue sample</tissue>
    </source>
</reference>
<dbReference type="InterPro" id="IPR043128">
    <property type="entry name" value="Rev_trsase/Diguanyl_cyclase"/>
</dbReference>
<dbReference type="GO" id="GO:0004519">
    <property type="term" value="F:endonuclease activity"/>
    <property type="evidence" value="ECO:0007669"/>
    <property type="project" value="UniProtKB-KW"/>
</dbReference>
<feature type="non-terminal residue" evidence="8">
    <location>
        <position position="1"/>
    </location>
</feature>
<dbReference type="GO" id="GO:0016787">
    <property type="term" value="F:hydrolase activity"/>
    <property type="evidence" value="ECO:0007669"/>
    <property type="project" value="UniProtKB-KW"/>
</dbReference>
<dbReference type="EMBL" id="VYZC01000173">
    <property type="protein sequence ID" value="NWS99282.1"/>
    <property type="molecule type" value="Genomic_DNA"/>
</dbReference>
<dbReference type="GO" id="GO:0035613">
    <property type="term" value="F:RNA stem-loop binding"/>
    <property type="evidence" value="ECO:0007669"/>
    <property type="project" value="TreeGrafter"/>
</dbReference>
<keyword evidence="4" id="KW-0255">Endonuclease</keyword>
<evidence type="ECO:0000313" key="8">
    <source>
        <dbReference type="EMBL" id="NWS99282.1"/>
    </source>
</evidence>
<dbReference type="PANTHER" id="PTHR41694:SF3">
    <property type="entry name" value="RNA-DIRECTED DNA POLYMERASE-RELATED"/>
    <property type="match status" value="1"/>
</dbReference>
<dbReference type="Pfam" id="PF06817">
    <property type="entry name" value="RVT_thumb"/>
    <property type="match status" value="1"/>
</dbReference>
<keyword evidence="1" id="KW-0808">Transferase</keyword>
<evidence type="ECO:0000259" key="7">
    <source>
        <dbReference type="Pfam" id="PF06817"/>
    </source>
</evidence>
<proteinExistence type="predicted"/>
<sequence length="66" mass="7550">WKYLGLIVNTSTVTPQKEELRTDIRTLHDVQKLVGDLQWIRSIVGITNEDLQPFLQLLHGTNPAQP</sequence>
<evidence type="ECO:0000256" key="1">
    <source>
        <dbReference type="ARBA" id="ARBA00022679"/>
    </source>
</evidence>